<evidence type="ECO:0000313" key="3">
    <source>
        <dbReference type="Proteomes" id="UP000675664"/>
    </source>
</evidence>
<dbReference type="InterPro" id="IPR014710">
    <property type="entry name" value="RmlC-like_jellyroll"/>
</dbReference>
<dbReference type="Proteomes" id="UP000675664">
    <property type="component" value="Unassembled WGS sequence"/>
</dbReference>
<accession>A0A8J7VZI2</accession>
<gene>
    <name evidence="2" type="ORF">KCX82_09070</name>
</gene>
<dbReference type="Pfam" id="PF07883">
    <property type="entry name" value="Cupin_2"/>
    <property type="match status" value="1"/>
</dbReference>
<dbReference type="PANTHER" id="PTHR40112">
    <property type="entry name" value="H2HPP ISOMERASE"/>
    <property type="match status" value="1"/>
</dbReference>
<organism evidence="2 3">
    <name type="scientific">Sinanaerobacter chloroacetimidivorans</name>
    <dbReference type="NCBI Taxonomy" id="2818044"/>
    <lineage>
        <taxon>Bacteria</taxon>
        <taxon>Bacillati</taxon>
        <taxon>Bacillota</taxon>
        <taxon>Clostridia</taxon>
        <taxon>Peptostreptococcales</taxon>
        <taxon>Anaerovoracaceae</taxon>
        <taxon>Sinanaerobacter</taxon>
    </lineage>
</organism>
<dbReference type="InterPro" id="IPR013096">
    <property type="entry name" value="Cupin_2"/>
</dbReference>
<proteinExistence type="predicted"/>
<dbReference type="RefSeq" id="WP_227018154.1">
    <property type="nucleotide sequence ID" value="NZ_JAGSND010000005.1"/>
</dbReference>
<evidence type="ECO:0000313" key="2">
    <source>
        <dbReference type="EMBL" id="MBR0598022.1"/>
    </source>
</evidence>
<keyword evidence="3" id="KW-1185">Reference proteome</keyword>
<dbReference type="AlphaFoldDB" id="A0A8J7VZI2"/>
<comment type="caution">
    <text evidence="2">The sequence shown here is derived from an EMBL/GenBank/DDBJ whole genome shotgun (WGS) entry which is preliminary data.</text>
</comment>
<dbReference type="InterPro" id="IPR011051">
    <property type="entry name" value="RmlC_Cupin_sf"/>
</dbReference>
<dbReference type="PANTHER" id="PTHR40112:SF1">
    <property type="entry name" value="H2HPP ISOMERASE"/>
    <property type="match status" value="1"/>
</dbReference>
<evidence type="ECO:0000259" key="1">
    <source>
        <dbReference type="Pfam" id="PF07883"/>
    </source>
</evidence>
<dbReference type="Gene3D" id="2.60.120.10">
    <property type="entry name" value="Jelly Rolls"/>
    <property type="match status" value="1"/>
</dbReference>
<dbReference type="InterPro" id="IPR052535">
    <property type="entry name" value="Bacilysin_H2HPP_isomerase"/>
</dbReference>
<reference evidence="2" key="1">
    <citation type="submission" date="2021-04" db="EMBL/GenBank/DDBJ databases">
        <title>Sinoanaerobacter chloroacetimidivorans sp. nov., an obligate anaerobic bacterium isolated from anaerobic sludge.</title>
        <authorList>
            <person name="Bao Y."/>
        </authorList>
    </citation>
    <scope>NUCLEOTIDE SEQUENCE</scope>
    <source>
        <strain evidence="2">BAD-6</strain>
    </source>
</reference>
<dbReference type="SUPFAM" id="SSF51182">
    <property type="entry name" value="RmlC-like cupins"/>
    <property type="match status" value="1"/>
</dbReference>
<feature type="domain" description="Cupin type-2" evidence="1">
    <location>
        <begin position="38"/>
        <end position="101"/>
    </location>
</feature>
<dbReference type="EMBL" id="JAGSND010000005">
    <property type="protein sequence ID" value="MBR0598022.1"/>
    <property type="molecule type" value="Genomic_DNA"/>
</dbReference>
<sequence>MFQIGNLNEMEWKELRKGVKRKAFTGEGATIGYNSGEKGHEVMPHHHIHEQIGIIVSGEGIFSINGNDYPVKRGSWMVIPSNVEHYLTVTSEEPCISLDIFVPARQEIL</sequence>
<protein>
    <submittedName>
        <fullName evidence="2">Cupin domain-containing protein</fullName>
    </submittedName>
</protein>
<reference evidence="2" key="2">
    <citation type="submission" date="2021-04" db="EMBL/GenBank/DDBJ databases">
        <authorList>
            <person name="Liu J."/>
        </authorList>
    </citation>
    <scope>NUCLEOTIDE SEQUENCE</scope>
    <source>
        <strain evidence="2">BAD-6</strain>
    </source>
</reference>
<name>A0A8J7VZI2_9FIRM</name>